<sequence>MKPGDHPEFFRFPAPEGRSRESTIVLDAEGRFWHHGGLVEHGKLAAAMHTWISRHPDDGRYILENGYDWTYFTVEDAPYFVSTLKIAGNDIVLTLSDGTEEDWDPATTRVGESGALYAKVKTGARGGPFEARFSRHAQTALADVLVDQGGAPAVKLRDRTVAIGSAA</sequence>
<name>A0ABZ2JZZ8_9BACT</name>
<reference evidence="1 2" key="1">
    <citation type="submission" date="2021-12" db="EMBL/GenBank/DDBJ databases">
        <title>Discovery of the Pendulisporaceae a myxobacterial family with distinct sporulation behavior and unique specialized metabolism.</title>
        <authorList>
            <person name="Garcia R."/>
            <person name="Popoff A."/>
            <person name="Bader C.D."/>
            <person name="Loehr J."/>
            <person name="Walesch S."/>
            <person name="Walt C."/>
            <person name="Boldt J."/>
            <person name="Bunk B."/>
            <person name="Haeckl F.J.F.P.J."/>
            <person name="Gunesch A.P."/>
            <person name="Birkelbach J."/>
            <person name="Nuebel U."/>
            <person name="Pietschmann T."/>
            <person name="Bach T."/>
            <person name="Mueller R."/>
        </authorList>
    </citation>
    <scope>NUCLEOTIDE SEQUENCE [LARGE SCALE GENOMIC DNA]</scope>
    <source>
        <strain evidence="1 2">MSr12523</strain>
    </source>
</reference>
<keyword evidence="2" id="KW-1185">Reference proteome</keyword>
<dbReference type="RefSeq" id="WP_394842534.1">
    <property type="nucleotide sequence ID" value="NZ_CP089982.1"/>
</dbReference>
<proteinExistence type="predicted"/>
<protein>
    <submittedName>
        <fullName evidence="1">DUF1285 domain-containing protein</fullName>
    </submittedName>
</protein>
<gene>
    <name evidence="1" type="ORF">LZC95_36375</name>
</gene>
<evidence type="ECO:0000313" key="2">
    <source>
        <dbReference type="Proteomes" id="UP001379533"/>
    </source>
</evidence>
<dbReference type="EMBL" id="CP089982">
    <property type="protein sequence ID" value="WXA91917.1"/>
    <property type="molecule type" value="Genomic_DNA"/>
</dbReference>
<accession>A0ABZ2JZZ8</accession>
<dbReference type="Proteomes" id="UP001379533">
    <property type="component" value="Chromosome"/>
</dbReference>
<organism evidence="1 2">
    <name type="scientific">Pendulispora brunnea</name>
    <dbReference type="NCBI Taxonomy" id="2905690"/>
    <lineage>
        <taxon>Bacteria</taxon>
        <taxon>Pseudomonadati</taxon>
        <taxon>Myxococcota</taxon>
        <taxon>Myxococcia</taxon>
        <taxon>Myxococcales</taxon>
        <taxon>Sorangiineae</taxon>
        <taxon>Pendulisporaceae</taxon>
        <taxon>Pendulispora</taxon>
    </lineage>
</organism>
<evidence type="ECO:0000313" key="1">
    <source>
        <dbReference type="EMBL" id="WXA91917.1"/>
    </source>
</evidence>